<evidence type="ECO:0000313" key="1">
    <source>
        <dbReference type="EMBL" id="KAI3717322.1"/>
    </source>
</evidence>
<organism evidence="1 2">
    <name type="scientific">Smallanthus sonchifolius</name>
    <dbReference type="NCBI Taxonomy" id="185202"/>
    <lineage>
        <taxon>Eukaryota</taxon>
        <taxon>Viridiplantae</taxon>
        <taxon>Streptophyta</taxon>
        <taxon>Embryophyta</taxon>
        <taxon>Tracheophyta</taxon>
        <taxon>Spermatophyta</taxon>
        <taxon>Magnoliopsida</taxon>
        <taxon>eudicotyledons</taxon>
        <taxon>Gunneridae</taxon>
        <taxon>Pentapetalae</taxon>
        <taxon>asterids</taxon>
        <taxon>campanulids</taxon>
        <taxon>Asterales</taxon>
        <taxon>Asteraceae</taxon>
        <taxon>Asteroideae</taxon>
        <taxon>Heliantheae alliance</taxon>
        <taxon>Millerieae</taxon>
        <taxon>Smallanthus</taxon>
    </lineage>
</organism>
<proteinExistence type="predicted"/>
<dbReference type="EMBL" id="CM042040">
    <property type="protein sequence ID" value="KAI3717322.1"/>
    <property type="molecule type" value="Genomic_DNA"/>
</dbReference>
<sequence>MVSYLDLSVTRKNAVRVVTEKGKLHCATRCKSNNESLPTDSRASIYQKTVWSHDFIVGLESNFSMNCKEKVEKLEEKVTTMLNDYENGGSSILQLLELVDDIERLGLGYRFQTNITSILNKVASTNEIKEEDNLHAVSLKFRLLRQHDYSVSQGVFKRFKDSNGGFIGCLQTDVKAVLSLYEASYLAFESELDLHEAKLFTTENMLKLSGDVNQEMADHISHALDVPLYRRMHRLEARWYIGAYSKRKDANKFLLDLAILDFNMVQSVHKRDLQKVSKWWEDLGLASKLSFTRDRVMECFFGSVGVVFEPQYYSCRVGLTKACALINTIDDIFDIYGSVDELKVFTNAVKRWDINEVEHMPEYLKLGFLALYNTINEMGYESLITQGKSIIPTLARVWGEFSEAMYVEAKWNQTNYMPTLEDYLDNAWRSSSAVVILTHVYVSMNQDVKTDSLGKCHDLLKWSSMICRLHNDLATSSDEMDRGKNANAISCYMQENGVCEEVARGYINTLIDKAWSKMIEARIGCSKHLACPFVDSIINLARVVHCTCQYGDGLGAPDARAKDRILSVIIDPISVKDKDQYSG</sequence>
<keyword evidence="2" id="KW-1185">Reference proteome</keyword>
<dbReference type="Proteomes" id="UP001056120">
    <property type="component" value="Linkage Group LG23"/>
</dbReference>
<name>A0ACB9B4B8_9ASTR</name>
<gene>
    <name evidence="1" type="ORF">L1987_68875</name>
</gene>
<comment type="caution">
    <text evidence="1">The sequence shown here is derived from an EMBL/GenBank/DDBJ whole genome shotgun (WGS) entry which is preliminary data.</text>
</comment>
<reference evidence="2" key="1">
    <citation type="journal article" date="2022" name="Mol. Ecol. Resour.">
        <title>The genomes of chicory, endive, great burdock and yacon provide insights into Asteraceae palaeo-polyploidization history and plant inulin production.</title>
        <authorList>
            <person name="Fan W."/>
            <person name="Wang S."/>
            <person name="Wang H."/>
            <person name="Wang A."/>
            <person name="Jiang F."/>
            <person name="Liu H."/>
            <person name="Zhao H."/>
            <person name="Xu D."/>
            <person name="Zhang Y."/>
        </authorList>
    </citation>
    <scope>NUCLEOTIDE SEQUENCE [LARGE SCALE GENOMIC DNA]</scope>
    <source>
        <strain evidence="2">cv. Yunnan</strain>
    </source>
</reference>
<evidence type="ECO:0000313" key="2">
    <source>
        <dbReference type="Proteomes" id="UP001056120"/>
    </source>
</evidence>
<accession>A0ACB9B4B8</accession>
<reference evidence="1 2" key="2">
    <citation type="journal article" date="2022" name="Mol. Ecol. Resour.">
        <title>The genomes of chicory, endive, great burdock and yacon provide insights into Asteraceae paleo-polyploidization history and plant inulin production.</title>
        <authorList>
            <person name="Fan W."/>
            <person name="Wang S."/>
            <person name="Wang H."/>
            <person name="Wang A."/>
            <person name="Jiang F."/>
            <person name="Liu H."/>
            <person name="Zhao H."/>
            <person name="Xu D."/>
            <person name="Zhang Y."/>
        </authorList>
    </citation>
    <scope>NUCLEOTIDE SEQUENCE [LARGE SCALE GENOMIC DNA]</scope>
    <source>
        <strain evidence="2">cv. Yunnan</strain>
        <tissue evidence="1">Leaves</tissue>
    </source>
</reference>
<protein>
    <submittedName>
        <fullName evidence="1">Uncharacterized protein</fullName>
    </submittedName>
</protein>